<dbReference type="InterPro" id="IPR000847">
    <property type="entry name" value="LysR_HTH_N"/>
</dbReference>
<evidence type="ECO:0000256" key="4">
    <source>
        <dbReference type="ARBA" id="ARBA00023163"/>
    </source>
</evidence>
<dbReference type="InterPro" id="IPR036388">
    <property type="entry name" value="WH-like_DNA-bd_sf"/>
</dbReference>
<accession>A0ABU8H6Z9</accession>
<dbReference type="CDD" id="cd08414">
    <property type="entry name" value="PBP2_LTTR_aromatics_like"/>
    <property type="match status" value="1"/>
</dbReference>
<dbReference type="PANTHER" id="PTHR30346:SF28">
    <property type="entry name" value="HTH-TYPE TRANSCRIPTIONAL REGULATOR CYNR"/>
    <property type="match status" value="1"/>
</dbReference>
<dbReference type="InterPro" id="IPR005119">
    <property type="entry name" value="LysR_subst-bd"/>
</dbReference>
<organism evidence="6 7">
    <name type="scientific">Sphingomonas kyungheensis</name>
    <dbReference type="NCBI Taxonomy" id="1069987"/>
    <lineage>
        <taxon>Bacteria</taxon>
        <taxon>Pseudomonadati</taxon>
        <taxon>Pseudomonadota</taxon>
        <taxon>Alphaproteobacteria</taxon>
        <taxon>Sphingomonadales</taxon>
        <taxon>Sphingomonadaceae</taxon>
        <taxon>Sphingomonas</taxon>
    </lineage>
</organism>
<name>A0ABU8H6Z9_9SPHN</name>
<keyword evidence="2" id="KW-0805">Transcription regulation</keyword>
<gene>
    <name evidence="6" type="ORF">V8201_16560</name>
</gene>
<sequence length="311" mass="33777">MARNLTSTEPLAATTPGIDVRRLRYFLAVAEELHFGRAAERLHIAQPALSRQIANLEAGIGALLFDRTRSAIEMTAAGDALLPRARDILARVADAARVAKRASEGSVGVIQVGFVSSATYSILPGVFNRYRAAHPDVELVLHALNTAELRIALINRSIDVAFARPGIGDPEIVSEVVQREPLAVALPEEDMLAQQNHIALSDLSQRPFVIYPRHPRPSFADHILELCRREGFTPTIAQETLEIQTALSLVSVGAGVSIVPESASEAQLTGVAYRPFLGDAPQTQLSLAYRRDNRSPVVAGFCALVRDRRAR</sequence>
<dbReference type="PANTHER" id="PTHR30346">
    <property type="entry name" value="TRANSCRIPTIONAL DUAL REGULATOR HCAR-RELATED"/>
    <property type="match status" value="1"/>
</dbReference>
<keyword evidence="7" id="KW-1185">Reference proteome</keyword>
<proteinExistence type="inferred from homology"/>
<comment type="similarity">
    <text evidence="1">Belongs to the LysR transcriptional regulatory family.</text>
</comment>
<dbReference type="PRINTS" id="PR00039">
    <property type="entry name" value="HTHLYSR"/>
</dbReference>
<evidence type="ECO:0000313" key="6">
    <source>
        <dbReference type="EMBL" id="MEI5688708.1"/>
    </source>
</evidence>
<evidence type="ECO:0000259" key="5">
    <source>
        <dbReference type="PROSITE" id="PS50931"/>
    </source>
</evidence>
<dbReference type="Gene3D" id="3.40.190.10">
    <property type="entry name" value="Periplasmic binding protein-like II"/>
    <property type="match status" value="2"/>
</dbReference>
<dbReference type="Pfam" id="PF00126">
    <property type="entry name" value="HTH_1"/>
    <property type="match status" value="1"/>
</dbReference>
<evidence type="ECO:0000256" key="2">
    <source>
        <dbReference type="ARBA" id="ARBA00023015"/>
    </source>
</evidence>
<dbReference type="PROSITE" id="PS50931">
    <property type="entry name" value="HTH_LYSR"/>
    <property type="match status" value="1"/>
</dbReference>
<protein>
    <submittedName>
        <fullName evidence="6">LysR family transcriptional regulator</fullName>
    </submittedName>
</protein>
<evidence type="ECO:0000313" key="7">
    <source>
        <dbReference type="Proteomes" id="UP001367771"/>
    </source>
</evidence>
<dbReference type="Gene3D" id="1.10.10.10">
    <property type="entry name" value="Winged helix-like DNA-binding domain superfamily/Winged helix DNA-binding domain"/>
    <property type="match status" value="1"/>
</dbReference>
<dbReference type="Pfam" id="PF03466">
    <property type="entry name" value="LysR_substrate"/>
    <property type="match status" value="1"/>
</dbReference>
<dbReference type="RefSeq" id="WP_271300962.1">
    <property type="nucleotide sequence ID" value="NZ_JBBBDM010000012.1"/>
</dbReference>
<dbReference type="SUPFAM" id="SSF46785">
    <property type="entry name" value="Winged helix' DNA-binding domain"/>
    <property type="match status" value="1"/>
</dbReference>
<dbReference type="Proteomes" id="UP001367771">
    <property type="component" value="Unassembled WGS sequence"/>
</dbReference>
<feature type="domain" description="HTH lysR-type" evidence="5">
    <location>
        <begin position="18"/>
        <end position="75"/>
    </location>
</feature>
<evidence type="ECO:0000256" key="1">
    <source>
        <dbReference type="ARBA" id="ARBA00009437"/>
    </source>
</evidence>
<keyword evidence="3" id="KW-0238">DNA-binding</keyword>
<evidence type="ECO:0000256" key="3">
    <source>
        <dbReference type="ARBA" id="ARBA00023125"/>
    </source>
</evidence>
<reference evidence="6 7" key="1">
    <citation type="journal article" date="2013" name="Int. J. Syst. Evol. Microbiol.">
        <title>Sphingomonas kyungheensis sp. nov., a bacterium with ginsenoside-converting activity isolated from soil of a ginseng field.</title>
        <authorList>
            <person name="Son H.M."/>
            <person name="Yang J.E."/>
            <person name="Park Y."/>
            <person name="Han C.K."/>
            <person name="Kim S.G."/>
            <person name="Kook M."/>
            <person name="Yi T.H."/>
        </authorList>
    </citation>
    <scope>NUCLEOTIDE SEQUENCE [LARGE SCALE GENOMIC DNA]</scope>
    <source>
        <strain evidence="6 7">LMG 26582</strain>
    </source>
</reference>
<comment type="caution">
    <text evidence="6">The sequence shown here is derived from an EMBL/GenBank/DDBJ whole genome shotgun (WGS) entry which is preliminary data.</text>
</comment>
<dbReference type="InterPro" id="IPR036390">
    <property type="entry name" value="WH_DNA-bd_sf"/>
</dbReference>
<dbReference type="SUPFAM" id="SSF53850">
    <property type="entry name" value="Periplasmic binding protein-like II"/>
    <property type="match status" value="1"/>
</dbReference>
<keyword evidence="4" id="KW-0804">Transcription</keyword>
<dbReference type="EMBL" id="JBBBDM010000012">
    <property type="protein sequence ID" value="MEI5688708.1"/>
    <property type="molecule type" value="Genomic_DNA"/>
</dbReference>